<proteinExistence type="predicted"/>
<keyword evidence="8" id="KW-1133">Transmembrane helix</keyword>
<evidence type="ECO:0000256" key="2">
    <source>
        <dbReference type="ARBA" id="ARBA00022475"/>
    </source>
</evidence>
<dbReference type="EMBL" id="JAFFHB010000001">
    <property type="protein sequence ID" value="KAK4672227.1"/>
    <property type="molecule type" value="Genomic_DNA"/>
</dbReference>
<evidence type="ECO:0000256" key="7">
    <source>
        <dbReference type="ARBA" id="ARBA00023288"/>
    </source>
</evidence>
<dbReference type="CDD" id="cd21176">
    <property type="entry name" value="LPMO_auxiliary-like"/>
    <property type="match status" value="1"/>
</dbReference>
<evidence type="ECO:0000256" key="9">
    <source>
        <dbReference type="SAM" id="SignalP"/>
    </source>
</evidence>
<keyword evidence="4 9" id="KW-0732">Signal</keyword>
<evidence type="ECO:0000256" key="4">
    <source>
        <dbReference type="ARBA" id="ARBA00022729"/>
    </source>
</evidence>
<dbReference type="GeneID" id="87927016"/>
<keyword evidence="5 8" id="KW-0472">Membrane</keyword>
<accession>A0ABR0HVT0</accession>
<keyword evidence="12" id="KW-1185">Reference proteome</keyword>
<dbReference type="Pfam" id="PF20238">
    <property type="entry name" value="BIM1-like_dom"/>
    <property type="match status" value="1"/>
</dbReference>
<feature type="signal peptide" evidence="9">
    <location>
        <begin position="1"/>
        <end position="18"/>
    </location>
</feature>
<keyword evidence="2" id="KW-1003">Cell membrane</keyword>
<evidence type="ECO:0000256" key="6">
    <source>
        <dbReference type="ARBA" id="ARBA00023180"/>
    </source>
</evidence>
<keyword evidence="6" id="KW-0325">Glycoprotein</keyword>
<evidence type="ECO:0000256" key="1">
    <source>
        <dbReference type="ARBA" id="ARBA00004609"/>
    </source>
</evidence>
<evidence type="ECO:0000259" key="10">
    <source>
        <dbReference type="Pfam" id="PF20238"/>
    </source>
</evidence>
<dbReference type="Proteomes" id="UP001326199">
    <property type="component" value="Unassembled WGS sequence"/>
</dbReference>
<evidence type="ECO:0000256" key="8">
    <source>
        <dbReference type="SAM" id="Phobius"/>
    </source>
</evidence>
<dbReference type="PANTHER" id="PTHR34992">
    <property type="entry name" value="HYPHAL ANASTAMOSIS-7 PROTEIN"/>
    <property type="match status" value="1"/>
</dbReference>
<reference evidence="11 12" key="1">
    <citation type="journal article" date="2023" name="bioRxiv">
        <title>High-quality genome assemblies of four members of thePodospora anserinaspecies complex.</title>
        <authorList>
            <person name="Ament-Velasquez S.L."/>
            <person name="Vogan A.A."/>
            <person name="Wallerman O."/>
            <person name="Hartmann F."/>
            <person name="Gautier V."/>
            <person name="Silar P."/>
            <person name="Giraud T."/>
            <person name="Johannesson H."/>
        </authorList>
    </citation>
    <scope>NUCLEOTIDE SEQUENCE [LARGE SCALE GENOMIC DNA]</scope>
    <source>
        <strain evidence="11 12">CBS 411.78</strain>
    </source>
</reference>
<keyword evidence="3" id="KW-0336">GPI-anchor</keyword>
<dbReference type="PANTHER" id="PTHR34992:SF2">
    <property type="entry name" value="COPPER ACQUISITION FACTOR BIM1-LIKE DOMAIN-CONTAINING PROTEIN"/>
    <property type="match status" value="1"/>
</dbReference>
<sequence length="208" mass="21598">MALTTALALLASAQVATAHFGIEYPTWRDNTLGSASTSNYSQWEYPCAGVPGDLGNVTDWPLDGGSLVLDLHHEWTYIFVNLGLGENVANFNYSLTDPFLNSTGNGTLCIPKVTLPANLPIQDGSLASIQVVTLGEKGQSLYNCADIRFRQNATVLSGDACKTSEGVSAAAIEIGGTKTAGSTVVGVNVGVLAIVAALTGLFVFGLSV</sequence>
<name>A0ABR0HVT0_9PEZI</name>
<evidence type="ECO:0000256" key="3">
    <source>
        <dbReference type="ARBA" id="ARBA00022622"/>
    </source>
</evidence>
<keyword evidence="8" id="KW-0812">Transmembrane</keyword>
<evidence type="ECO:0000313" key="12">
    <source>
        <dbReference type="Proteomes" id="UP001326199"/>
    </source>
</evidence>
<feature type="domain" description="Copper acquisition factor BIM1-like" evidence="10">
    <location>
        <begin position="18"/>
        <end position="165"/>
    </location>
</feature>
<keyword evidence="7" id="KW-0449">Lipoprotein</keyword>
<protein>
    <recommendedName>
        <fullName evidence="10">Copper acquisition factor BIM1-like domain-containing protein</fullName>
    </recommendedName>
</protein>
<dbReference type="InterPro" id="IPR046530">
    <property type="entry name" value="BIM1-like_dom"/>
</dbReference>
<evidence type="ECO:0000256" key="5">
    <source>
        <dbReference type="ARBA" id="ARBA00023136"/>
    </source>
</evidence>
<gene>
    <name evidence="11" type="ORF">QC763_101270</name>
</gene>
<evidence type="ECO:0000313" key="11">
    <source>
        <dbReference type="EMBL" id="KAK4672227.1"/>
    </source>
</evidence>
<comment type="caution">
    <text evidence="11">The sequence shown here is derived from an EMBL/GenBank/DDBJ whole genome shotgun (WGS) entry which is preliminary data.</text>
</comment>
<comment type="subcellular location">
    <subcellularLocation>
        <location evidence="1">Cell membrane</location>
        <topology evidence="1">Lipid-anchor</topology>
        <topology evidence="1">GPI-anchor</topology>
    </subcellularLocation>
</comment>
<organism evidence="11 12">
    <name type="scientific">Podospora pseudopauciseta</name>
    <dbReference type="NCBI Taxonomy" id="2093780"/>
    <lineage>
        <taxon>Eukaryota</taxon>
        <taxon>Fungi</taxon>
        <taxon>Dikarya</taxon>
        <taxon>Ascomycota</taxon>
        <taxon>Pezizomycotina</taxon>
        <taxon>Sordariomycetes</taxon>
        <taxon>Sordariomycetidae</taxon>
        <taxon>Sordariales</taxon>
        <taxon>Podosporaceae</taxon>
        <taxon>Podospora</taxon>
    </lineage>
</organism>
<feature type="transmembrane region" description="Helical" evidence="8">
    <location>
        <begin position="185"/>
        <end position="206"/>
    </location>
</feature>
<feature type="chain" id="PRO_5047481812" description="Copper acquisition factor BIM1-like domain-containing protein" evidence="9">
    <location>
        <begin position="19"/>
        <end position="208"/>
    </location>
</feature>
<dbReference type="RefSeq" id="XP_062769549.1">
    <property type="nucleotide sequence ID" value="XM_062906673.1"/>
</dbReference>
<dbReference type="InterPro" id="IPR046936">
    <property type="entry name" value="BIM1-like"/>
</dbReference>